<dbReference type="EMBL" id="JBDFQZ010000002">
    <property type="protein sequence ID" value="KAK9747638.1"/>
    <property type="molecule type" value="Genomic_DNA"/>
</dbReference>
<sequence length="172" mass="19935">MGKQRSTCDEAARRAWRVLRLALLWARKGGLLKCRFVAELKHMPKYLKGHHRVSRDNVIRYGEHELSFDETPVIHLRMSRPGSLRFMLPCIKPEVVDFEYDFGDDGGDYEDVGYRGYGTTTSCKEDEGDDDENVGFGDKGIDVKAEEFIAKFYAQMKLQKQLSFQQRQQHHS</sequence>
<protein>
    <submittedName>
        <fullName evidence="1">Uncharacterized protein</fullName>
    </submittedName>
</protein>
<accession>A0AAW1MPN4</accession>
<name>A0AAW1MPN4_SAPOF</name>
<dbReference type="PANTHER" id="PTHR33265">
    <property type="entry name" value="AVR9/CF-9 RAPIDLY ELICITED PROTEIN-RELATED"/>
    <property type="match status" value="1"/>
</dbReference>
<keyword evidence="2" id="KW-1185">Reference proteome</keyword>
<dbReference type="PANTHER" id="PTHR33265:SF5">
    <property type="entry name" value="COTTON FIBER PROTEIN"/>
    <property type="match status" value="1"/>
</dbReference>
<evidence type="ECO:0000313" key="1">
    <source>
        <dbReference type="EMBL" id="KAK9747638.1"/>
    </source>
</evidence>
<gene>
    <name evidence="1" type="ORF">RND81_02G005100</name>
</gene>
<dbReference type="Proteomes" id="UP001443914">
    <property type="component" value="Unassembled WGS sequence"/>
</dbReference>
<evidence type="ECO:0000313" key="2">
    <source>
        <dbReference type="Proteomes" id="UP001443914"/>
    </source>
</evidence>
<dbReference type="Pfam" id="PF05553">
    <property type="entry name" value="DUF761"/>
    <property type="match status" value="1"/>
</dbReference>
<dbReference type="InterPro" id="IPR008480">
    <property type="entry name" value="DUF761_pln"/>
</dbReference>
<reference evidence="1" key="1">
    <citation type="submission" date="2024-03" db="EMBL/GenBank/DDBJ databases">
        <title>WGS assembly of Saponaria officinalis var. Norfolk2.</title>
        <authorList>
            <person name="Jenkins J."/>
            <person name="Shu S."/>
            <person name="Grimwood J."/>
            <person name="Barry K."/>
            <person name="Goodstein D."/>
            <person name="Schmutz J."/>
            <person name="Leebens-Mack J."/>
            <person name="Osbourn A."/>
        </authorList>
    </citation>
    <scope>NUCLEOTIDE SEQUENCE [LARGE SCALE GENOMIC DNA]</scope>
    <source>
        <strain evidence="1">JIC</strain>
    </source>
</reference>
<comment type="caution">
    <text evidence="1">The sequence shown here is derived from an EMBL/GenBank/DDBJ whole genome shotgun (WGS) entry which is preliminary data.</text>
</comment>
<dbReference type="AlphaFoldDB" id="A0AAW1MPN4"/>
<proteinExistence type="predicted"/>
<organism evidence="1 2">
    <name type="scientific">Saponaria officinalis</name>
    <name type="common">Common soapwort</name>
    <name type="synonym">Lychnis saponaria</name>
    <dbReference type="NCBI Taxonomy" id="3572"/>
    <lineage>
        <taxon>Eukaryota</taxon>
        <taxon>Viridiplantae</taxon>
        <taxon>Streptophyta</taxon>
        <taxon>Embryophyta</taxon>
        <taxon>Tracheophyta</taxon>
        <taxon>Spermatophyta</taxon>
        <taxon>Magnoliopsida</taxon>
        <taxon>eudicotyledons</taxon>
        <taxon>Gunneridae</taxon>
        <taxon>Pentapetalae</taxon>
        <taxon>Caryophyllales</taxon>
        <taxon>Caryophyllaceae</taxon>
        <taxon>Caryophylleae</taxon>
        <taxon>Saponaria</taxon>
    </lineage>
</organism>